<gene>
    <name evidence="1" type="ORF">AG1IA_05986</name>
</gene>
<dbReference type="Proteomes" id="UP000011668">
    <property type="component" value="Unassembled WGS sequence"/>
</dbReference>
<name>L8WT52_THACA</name>
<proteinExistence type="predicted"/>
<organism evidence="1 2">
    <name type="scientific">Thanatephorus cucumeris (strain AG1-IA)</name>
    <name type="common">Rice sheath blight fungus</name>
    <name type="synonym">Rhizoctonia solani</name>
    <dbReference type="NCBI Taxonomy" id="983506"/>
    <lineage>
        <taxon>Eukaryota</taxon>
        <taxon>Fungi</taxon>
        <taxon>Dikarya</taxon>
        <taxon>Basidiomycota</taxon>
        <taxon>Agaricomycotina</taxon>
        <taxon>Agaricomycetes</taxon>
        <taxon>Cantharellales</taxon>
        <taxon>Ceratobasidiaceae</taxon>
        <taxon>Rhizoctonia</taxon>
        <taxon>Rhizoctonia solani AG-1</taxon>
    </lineage>
</organism>
<evidence type="ECO:0000313" key="1">
    <source>
        <dbReference type="EMBL" id="ELU39982.1"/>
    </source>
</evidence>
<accession>L8WT52</accession>
<sequence length="75" mass="8187">MIAFREHPADCIFRSPHAVCTESGTFLPPLLPLPVTRRRGGWVAGSLPAVPRQLGHANGHGIDLLATLRTLYPFD</sequence>
<reference evidence="1 2" key="1">
    <citation type="journal article" date="2013" name="Nat. Commun.">
        <title>The evolution and pathogenic mechanisms of the rice sheath blight pathogen.</title>
        <authorList>
            <person name="Zheng A."/>
            <person name="Lin R."/>
            <person name="Xu L."/>
            <person name="Qin P."/>
            <person name="Tang C."/>
            <person name="Ai P."/>
            <person name="Zhang D."/>
            <person name="Liu Y."/>
            <person name="Sun Z."/>
            <person name="Feng H."/>
            <person name="Wang Y."/>
            <person name="Chen Y."/>
            <person name="Liang X."/>
            <person name="Fu R."/>
            <person name="Li Q."/>
            <person name="Zhang J."/>
            <person name="Yu X."/>
            <person name="Xie Z."/>
            <person name="Ding L."/>
            <person name="Guan P."/>
            <person name="Tang J."/>
            <person name="Liang Y."/>
            <person name="Wang S."/>
            <person name="Deng Q."/>
            <person name="Li S."/>
            <person name="Zhu J."/>
            <person name="Wang L."/>
            <person name="Liu H."/>
            <person name="Li P."/>
        </authorList>
    </citation>
    <scope>NUCLEOTIDE SEQUENCE [LARGE SCALE GENOMIC DNA]</scope>
    <source>
        <strain evidence="2">AG-1 IA</strain>
    </source>
</reference>
<dbReference type="AlphaFoldDB" id="L8WT52"/>
<dbReference type="EMBL" id="AFRT01001551">
    <property type="protein sequence ID" value="ELU39982.1"/>
    <property type="molecule type" value="Genomic_DNA"/>
</dbReference>
<keyword evidence="2" id="KW-1185">Reference proteome</keyword>
<evidence type="ECO:0000313" key="2">
    <source>
        <dbReference type="Proteomes" id="UP000011668"/>
    </source>
</evidence>
<protein>
    <submittedName>
        <fullName evidence="1">Uncharacterized protein</fullName>
    </submittedName>
</protein>
<comment type="caution">
    <text evidence="1">The sequence shown here is derived from an EMBL/GenBank/DDBJ whole genome shotgun (WGS) entry which is preliminary data.</text>
</comment>
<dbReference type="HOGENOM" id="CLU_2672811_0_0_1"/>